<evidence type="ECO:0000313" key="2">
    <source>
        <dbReference type="EMBL" id="AEO35904.1"/>
    </source>
</evidence>
<feature type="chain" id="PRO_5003447775" description="Lipocalin/cytosolic fatty-acid binding domain-containing protein" evidence="1">
    <location>
        <begin position="21"/>
        <end position="204"/>
    </location>
</feature>
<dbReference type="EMBL" id="JO844287">
    <property type="protein sequence ID" value="AEO35904.1"/>
    <property type="molecule type" value="mRNA"/>
</dbReference>
<reference evidence="2" key="1">
    <citation type="journal article" date="2011" name="PLoS ONE">
        <title>A deep insight into the sialotranscriptome of the gulf coast tick, Amblyomma maculatum.</title>
        <authorList>
            <person name="Karim S."/>
            <person name="Singh P."/>
            <person name="Ribeiro J.M."/>
        </authorList>
    </citation>
    <scope>NUCLEOTIDE SEQUENCE</scope>
    <source>
        <tissue evidence="2">Salivary gland</tissue>
    </source>
</reference>
<dbReference type="AlphaFoldDB" id="G3MQY6"/>
<protein>
    <recommendedName>
        <fullName evidence="3">Lipocalin/cytosolic fatty-acid binding domain-containing protein</fullName>
    </recommendedName>
</protein>
<evidence type="ECO:0000256" key="1">
    <source>
        <dbReference type="SAM" id="SignalP"/>
    </source>
</evidence>
<accession>G3MQY6</accession>
<dbReference type="Gene3D" id="2.40.128.20">
    <property type="match status" value="1"/>
</dbReference>
<keyword evidence="1" id="KW-0732">Signal</keyword>
<dbReference type="InterPro" id="IPR012674">
    <property type="entry name" value="Calycin"/>
</dbReference>
<name>G3MQY6_AMBMU</name>
<proteinExistence type="evidence at transcript level"/>
<feature type="signal peptide" evidence="1">
    <location>
        <begin position="1"/>
        <end position="20"/>
    </location>
</feature>
<sequence length="204" mass="23383">MKFWNSFLHLFAVLVYYNEAAVKTQVNKQSRNTRPRSAVLPWEFISSSEIYLLRSNASMPMIKCIRAKTLSRNKNDRTLSHLVSVKTMSDKWITMNATYKPVLKGGRRLWGLFTSFDNDTGKTTHYSFSRYTTKNACAVVMKVKGSSNEGFHFSCELWLNGGFLSDSVSSALNFCHQMFESKCCTKAGQTFDARKCRDKDEELM</sequence>
<dbReference type="SUPFAM" id="SSF50814">
    <property type="entry name" value="Lipocalins"/>
    <property type="match status" value="1"/>
</dbReference>
<organism evidence="2">
    <name type="scientific">Amblyomma maculatum</name>
    <name type="common">Gulf Coast tick</name>
    <dbReference type="NCBI Taxonomy" id="34609"/>
    <lineage>
        <taxon>Eukaryota</taxon>
        <taxon>Metazoa</taxon>
        <taxon>Ecdysozoa</taxon>
        <taxon>Arthropoda</taxon>
        <taxon>Chelicerata</taxon>
        <taxon>Arachnida</taxon>
        <taxon>Acari</taxon>
        <taxon>Parasitiformes</taxon>
        <taxon>Ixodida</taxon>
        <taxon>Ixodoidea</taxon>
        <taxon>Ixodidae</taxon>
        <taxon>Amblyomminae</taxon>
        <taxon>Amblyomma</taxon>
    </lineage>
</organism>
<evidence type="ECO:0008006" key="3">
    <source>
        <dbReference type="Google" id="ProtNLM"/>
    </source>
</evidence>